<dbReference type="Pfam" id="PF07883">
    <property type="entry name" value="Cupin_2"/>
    <property type="match status" value="1"/>
</dbReference>
<evidence type="ECO:0000256" key="1">
    <source>
        <dbReference type="ARBA" id="ARBA00022723"/>
    </source>
</evidence>
<dbReference type="GO" id="GO:0046872">
    <property type="term" value="F:metal ion binding"/>
    <property type="evidence" value="ECO:0007669"/>
    <property type="project" value="UniProtKB-KW"/>
</dbReference>
<dbReference type="PANTHER" id="PTHR35848">
    <property type="entry name" value="OXALATE-BINDING PROTEIN"/>
    <property type="match status" value="1"/>
</dbReference>
<dbReference type="AlphaFoldDB" id="A0AAN1XZH8"/>
<dbReference type="Gene3D" id="3.60.15.10">
    <property type="entry name" value="Ribonuclease Z/Hydroxyacylglutathione hydrolase-like"/>
    <property type="match status" value="1"/>
</dbReference>
<name>A0AAN1XZH8_UNVUL</name>
<reference evidence="3 4" key="1">
    <citation type="journal article" date="2022" name="ISME Commun">
        <title>Vulcanimicrobium alpinus gen. nov. sp. nov., the first cultivated representative of the candidate phylum 'Eremiobacterota', is a metabolically versatile aerobic anoxygenic phototroph.</title>
        <authorList>
            <person name="Yabe S."/>
            <person name="Muto K."/>
            <person name="Abe K."/>
            <person name="Yokota A."/>
            <person name="Staudigel H."/>
            <person name="Tebo B.M."/>
        </authorList>
    </citation>
    <scope>NUCLEOTIDE SEQUENCE [LARGE SCALE GENOMIC DNA]</scope>
    <source>
        <strain evidence="3 4">WC8-2</strain>
    </source>
</reference>
<evidence type="ECO:0000313" key="3">
    <source>
        <dbReference type="EMBL" id="BDE07809.1"/>
    </source>
</evidence>
<organism evidence="3 4">
    <name type="scientific">Vulcanimicrobium alpinum</name>
    <dbReference type="NCBI Taxonomy" id="3016050"/>
    <lineage>
        <taxon>Bacteria</taxon>
        <taxon>Bacillati</taxon>
        <taxon>Vulcanimicrobiota</taxon>
        <taxon>Vulcanimicrobiia</taxon>
        <taxon>Vulcanimicrobiales</taxon>
        <taxon>Vulcanimicrobiaceae</taxon>
        <taxon>Vulcanimicrobium</taxon>
    </lineage>
</organism>
<dbReference type="EMBL" id="AP025523">
    <property type="protein sequence ID" value="BDE07809.1"/>
    <property type="molecule type" value="Genomic_DNA"/>
</dbReference>
<dbReference type="KEGG" id="vab:WPS_30850"/>
<feature type="domain" description="Metallo-beta-lactamase" evidence="2">
    <location>
        <begin position="30"/>
        <end position="181"/>
    </location>
</feature>
<dbReference type="InterPro" id="IPR036866">
    <property type="entry name" value="RibonucZ/Hydroxyglut_hydro"/>
</dbReference>
<protein>
    <recommendedName>
        <fullName evidence="2">Metallo-beta-lactamase domain-containing protein</fullName>
    </recommendedName>
</protein>
<dbReference type="SMART" id="SM00849">
    <property type="entry name" value="Lactamase_B"/>
    <property type="match status" value="1"/>
</dbReference>
<dbReference type="InterPro" id="IPR001279">
    <property type="entry name" value="Metallo-B-lactamas"/>
</dbReference>
<dbReference type="InterPro" id="IPR011051">
    <property type="entry name" value="RmlC_Cupin_sf"/>
</dbReference>
<keyword evidence="1" id="KW-0479">Metal-binding</keyword>
<proteinExistence type="predicted"/>
<evidence type="ECO:0000259" key="2">
    <source>
        <dbReference type="SMART" id="SM00849"/>
    </source>
</evidence>
<dbReference type="Gene3D" id="2.60.120.10">
    <property type="entry name" value="Jelly Rolls"/>
    <property type="match status" value="1"/>
</dbReference>
<sequence length="360" mass="38699">MSGGGDPGMRQTVVRGVWSWSRWQPDRNLDFNGFFIETDDGNLVVDPVEPDEETLASLRERGIAAVLITNRDHERASAAVAAATGAVTIASALDAPLLAAPVQRTVVPGDVVHGWTVIGLDGFKTAGEIALYDRSRAAALVGDALWGTPAGALTLMPDAKLADPVRAMLSARALRALWIDHLLVGDGACVFGNAHAAIGAMIDARDGLLAARINADELDPRRTSSDFAPYTAAVAEVGRLLGAKKLGYALGVLRRGDHYAPMHWHTREEELFVVLRGTPTLRTPHGTFALRPHDIVAFPTGAHGAHRLWNEADEDALVLMIANTDRGDVCYYPDSRKVLVESTGTLVRSEPELDYFEGET</sequence>
<evidence type="ECO:0000313" key="4">
    <source>
        <dbReference type="Proteomes" id="UP001317532"/>
    </source>
</evidence>
<dbReference type="SUPFAM" id="SSF56281">
    <property type="entry name" value="Metallo-hydrolase/oxidoreductase"/>
    <property type="match status" value="1"/>
</dbReference>
<dbReference type="PANTHER" id="PTHR35848:SF9">
    <property type="entry name" value="SLL1358 PROTEIN"/>
    <property type="match status" value="1"/>
</dbReference>
<dbReference type="SUPFAM" id="SSF51182">
    <property type="entry name" value="RmlC-like cupins"/>
    <property type="match status" value="1"/>
</dbReference>
<keyword evidence="4" id="KW-1185">Reference proteome</keyword>
<dbReference type="InterPro" id="IPR051610">
    <property type="entry name" value="GPI/OXD"/>
</dbReference>
<dbReference type="InterPro" id="IPR013096">
    <property type="entry name" value="Cupin_2"/>
</dbReference>
<gene>
    <name evidence="3" type="ORF">WPS_30850</name>
</gene>
<accession>A0AAN1XZH8</accession>
<dbReference type="InterPro" id="IPR014710">
    <property type="entry name" value="RmlC-like_jellyroll"/>
</dbReference>
<dbReference type="Proteomes" id="UP001317532">
    <property type="component" value="Chromosome"/>
</dbReference>
<dbReference type="Pfam" id="PF14597">
    <property type="entry name" value="Lactamase_B_5"/>
    <property type="match status" value="1"/>
</dbReference>